<organism evidence="2 3">
    <name type="scientific">Ensete ventricosum</name>
    <name type="common">Abyssinian banana</name>
    <name type="synonym">Musa ensete</name>
    <dbReference type="NCBI Taxonomy" id="4639"/>
    <lineage>
        <taxon>Eukaryota</taxon>
        <taxon>Viridiplantae</taxon>
        <taxon>Streptophyta</taxon>
        <taxon>Embryophyta</taxon>
        <taxon>Tracheophyta</taxon>
        <taxon>Spermatophyta</taxon>
        <taxon>Magnoliopsida</taxon>
        <taxon>Liliopsida</taxon>
        <taxon>Zingiberales</taxon>
        <taxon>Musaceae</taxon>
        <taxon>Ensete</taxon>
    </lineage>
</organism>
<sequence length="133" mass="13756">MRGGGSQPAGALEGVGDLADGEGVGVGVGDGDVAVEEGRVAAQALDGHAREGGFRLGNLRDLARHELLRPTHQARHDCSARSFLPLVHSLLTTTPHEPGMKRRKKRGSPATGSVRRTSSAVAYAGRGNVCNVA</sequence>
<dbReference type="AlphaFoldDB" id="A0A426XWC6"/>
<protein>
    <submittedName>
        <fullName evidence="2">Uncharacterized protein</fullName>
    </submittedName>
</protein>
<evidence type="ECO:0000256" key="1">
    <source>
        <dbReference type="SAM" id="MobiDB-lite"/>
    </source>
</evidence>
<feature type="non-terminal residue" evidence="2">
    <location>
        <position position="133"/>
    </location>
</feature>
<proteinExistence type="predicted"/>
<name>A0A426XWC6_ENSVE</name>
<evidence type="ECO:0000313" key="3">
    <source>
        <dbReference type="Proteomes" id="UP000287651"/>
    </source>
</evidence>
<gene>
    <name evidence="2" type="ORF">B296_00047351</name>
</gene>
<evidence type="ECO:0000313" key="2">
    <source>
        <dbReference type="EMBL" id="RRT43847.1"/>
    </source>
</evidence>
<dbReference type="EMBL" id="AMZH03016876">
    <property type="protein sequence ID" value="RRT43847.1"/>
    <property type="molecule type" value="Genomic_DNA"/>
</dbReference>
<feature type="region of interest" description="Disordered" evidence="1">
    <location>
        <begin position="93"/>
        <end position="119"/>
    </location>
</feature>
<reference evidence="2 3" key="1">
    <citation type="journal article" date="2014" name="Agronomy (Basel)">
        <title>A Draft Genome Sequence for Ensete ventricosum, the Drought-Tolerant Tree Against Hunger.</title>
        <authorList>
            <person name="Harrison J."/>
            <person name="Moore K.A."/>
            <person name="Paszkiewicz K."/>
            <person name="Jones T."/>
            <person name="Grant M."/>
            <person name="Ambacheew D."/>
            <person name="Muzemil S."/>
            <person name="Studholme D.J."/>
        </authorList>
    </citation>
    <scope>NUCLEOTIDE SEQUENCE [LARGE SCALE GENOMIC DNA]</scope>
</reference>
<dbReference type="Proteomes" id="UP000287651">
    <property type="component" value="Unassembled WGS sequence"/>
</dbReference>
<feature type="compositionally biased region" description="Polar residues" evidence="1">
    <location>
        <begin position="110"/>
        <end position="119"/>
    </location>
</feature>
<accession>A0A426XWC6</accession>
<comment type="caution">
    <text evidence="2">The sequence shown here is derived from an EMBL/GenBank/DDBJ whole genome shotgun (WGS) entry which is preliminary data.</text>
</comment>